<dbReference type="PANTHER" id="PTHR30055">
    <property type="entry name" value="HTH-TYPE TRANSCRIPTIONAL REGULATOR RUTR"/>
    <property type="match status" value="1"/>
</dbReference>
<evidence type="ECO:0000259" key="3">
    <source>
        <dbReference type="PROSITE" id="PS50977"/>
    </source>
</evidence>
<evidence type="ECO:0000256" key="1">
    <source>
        <dbReference type="ARBA" id="ARBA00023125"/>
    </source>
</evidence>
<protein>
    <submittedName>
        <fullName evidence="4">TetR/AcrR family transcriptional regulator</fullName>
    </submittedName>
</protein>
<gene>
    <name evidence="4" type="ORF">JJB09_02450</name>
</gene>
<dbReference type="PROSITE" id="PS50977">
    <property type="entry name" value="HTH_TETR_2"/>
    <property type="match status" value="1"/>
</dbReference>
<dbReference type="GO" id="GO:0000976">
    <property type="term" value="F:transcription cis-regulatory region binding"/>
    <property type="evidence" value="ECO:0007669"/>
    <property type="project" value="TreeGrafter"/>
</dbReference>
<dbReference type="PRINTS" id="PR00455">
    <property type="entry name" value="HTHTETR"/>
</dbReference>
<dbReference type="GO" id="GO:0003700">
    <property type="term" value="F:DNA-binding transcription factor activity"/>
    <property type="evidence" value="ECO:0007669"/>
    <property type="project" value="TreeGrafter"/>
</dbReference>
<dbReference type="InterPro" id="IPR050109">
    <property type="entry name" value="HTH-type_TetR-like_transc_reg"/>
</dbReference>
<dbReference type="AlphaFoldDB" id="A0A937CJ96"/>
<dbReference type="InterPro" id="IPR009057">
    <property type="entry name" value="Homeodomain-like_sf"/>
</dbReference>
<dbReference type="EMBL" id="JAEQNC010000001">
    <property type="protein sequence ID" value="MBL0370880.1"/>
    <property type="molecule type" value="Genomic_DNA"/>
</dbReference>
<evidence type="ECO:0000313" key="5">
    <source>
        <dbReference type="Proteomes" id="UP000633219"/>
    </source>
</evidence>
<comment type="caution">
    <text evidence="4">The sequence shown here is derived from an EMBL/GenBank/DDBJ whole genome shotgun (WGS) entry which is preliminary data.</text>
</comment>
<keyword evidence="5" id="KW-1185">Reference proteome</keyword>
<sequence>MPQRLKQEVRERIVAAAAAIFADQGYAIAKLSDVAERAETSTSNIYKYFANKEALFDEIVTPALAGQLLKLLRTRIRELGQLDSWTSADAAGSDHARALLSFWVEHRHVTLVLLRGAEGTRFTHFRDLIAREMERLAADYISRTRGEQALSPELAFVLHKLFVRTVDMLADILTEYDKPAAIQQAFAHFWRYQLAGLQALLTLQSAPQPGPPISSTTSRAPD</sequence>
<feature type="DNA-binding region" description="H-T-H motif" evidence="2">
    <location>
        <begin position="30"/>
        <end position="49"/>
    </location>
</feature>
<dbReference type="Gene3D" id="1.10.357.10">
    <property type="entry name" value="Tetracycline Repressor, domain 2"/>
    <property type="match status" value="1"/>
</dbReference>
<keyword evidence="1 2" id="KW-0238">DNA-binding</keyword>
<name>A0A937CJ96_9HYPH</name>
<evidence type="ECO:0000256" key="2">
    <source>
        <dbReference type="PROSITE-ProRule" id="PRU00335"/>
    </source>
</evidence>
<accession>A0A937CJ96</accession>
<dbReference type="Pfam" id="PF00440">
    <property type="entry name" value="TetR_N"/>
    <property type="match status" value="1"/>
</dbReference>
<dbReference type="Proteomes" id="UP000633219">
    <property type="component" value="Unassembled WGS sequence"/>
</dbReference>
<dbReference type="RefSeq" id="WP_201652507.1">
    <property type="nucleotide sequence ID" value="NZ_JAEQNC010000001.1"/>
</dbReference>
<dbReference type="PANTHER" id="PTHR30055:SF226">
    <property type="entry name" value="HTH-TYPE TRANSCRIPTIONAL REGULATOR PKSA"/>
    <property type="match status" value="1"/>
</dbReference>
<feature type="domain" description="HTH tetR-type" evidence="3">
    <location>
        <begin position="7"/>
        <end position="67"/>
    </location>
</feature>
<dbReference type="InterPro" id="IPR001647">
    <property type="entry name" value="HTH_TetR"/>
</dbReference>
<proteinExistence type="predicted"/>
<organism evidence="4 5">
    <name type="scientific">Rhizobium setariae</name>
    <dbReference type="NCBI Taxonomy" id="2801340"/>
    <lineage>
        <taxon>Bacteria</taxon>
        <taxon>Pseudomonadati</taxon>
        <taxon>Pseudomonadota</taxon>
        <taxon>Alphaproteobacteria</taxon>
        <taxon>Hyphomicrobiales</taxon>
        <taxon>Rhizobiaceae</taxon>
        <taxon>Rhizobium/Agrobacterium group</taxon>
        <taxon>Rhizobium</taxon>
    </lineage>
</organism>
<reference evidence="4" key="1">
    <citation type="submission" date="2021-01" db="EMBL/GenBank/DDBJ databases">
        <title>Rhizobium sp. strain KVB221 16S ribosomal RNA gene Genome sequencing and assembly.</title>
        <authorList>
            <person name="Kang M."/>
        </authorList>
    </citation>
    <scope>NUCLEOTIDE SEQUENCE</scope>
    <source>
        <strain evidence="4">KVB221</strain>
    </source>
</reference>
<dbReference type="SUPFAM" id="SSF46689">
    <property type="entry name" value="Homeodomain-like"/>
    <property type="match status" value="1"/>
</dbReference>
<evidence type="ECO:0000313" key="4">
    <source>
        <dbReference type="EMBL" id="MBL0370880.1"/>
    </source>
</evidence>